<dbReference type="OrthoDB" id="3574881at2"/>
<dbReference type="InterPro" id="IPR032710">
    <property type="entry name" value="NTF2-like_dom_sf"/>
</dbReference>
<evidence type="ECO:0000259" key="1">
    <source>
        <dbReference type="Pfam" id="PF12680"/>
    </source>
</evidence>
<dbReference type="Pfam" id="PF12680">
    <property type="entry name" value="SnoaL_2"/>
    <property type="match status" value="1"/>
</dbReference>
<gene>
    <name evidence="2" type="ORF">PSU4_11880</name>
</gene>
<dbReference type="PANTHER" id="PTHR41252">
    <property type="entry name" value="BLR2505 PROTEIN"/>
    <property type="match status" value="1"/>
</dbReference>
<reference evidence="2 3" key="1">
    <citation type="submission" date="2019-07" db="EMBL/GenBank/DDBJ databases">
        <title>Whole genome shotgun sequence of Pseudonocardia sulfidoxydans NBRC 16205.</title>
        <authorList>
            <person name="Hosoyama A."/>
            <person name="Uohara A."/>
            <person name="Ohji S."/>
            <person name="Ichikawa N."/>
        </authorList>
    </citation>
    <scope>NUCLEOTIDE SEQUENCE [LARGE SCALE GENOMIC DNA]</scope>
    <source>
        <strain evidence="2 3">NBRC 16205</strain>
    </source>
</reference>
<feature type="domain" description="SnoaL-like" evidence="1">
    <location>
        <begin position="9"/>
        <end position="112"/>
    </location>
</feature>
<dbReference type="AlphaFoldDB" id="A0A511DES5"/>
<dbReference type="Gene3D" id="3.10.450.50">
    <property type="match status" value="1"/>
</dbReference>
<keyword evidence="3" id="KW-1185">Reference proteome</keyword>
<dbReference type="InterPro" id="IPR037401">
    <property type="entry name" value="SnoaL-like"/>
</dbReference>
<evidence type="ECO:0000313" key="2">
    <source>
        <dbReference type="EMBL" id="GEL22234.1"/>
    </source>
</evidence>
<evidence type="ECO:0000313" key="3">
    <source>
        <dbReference type="Proteomes" id="UP000321685"/>
    </source>
</evidence>
<dbReference type="RefSeq" id="WP_147103189.1">
    <property type="nucleotide sequence ID" value="NZ_BJVJ01000007.1"/>
</dbReference>
<sequence length="131" mass="14186">MSEADKQVVKGFVDAFIRGDLEDALTRLADDAVVDEADGMDFSGTFTGPDGFVKLIEKMAAGVEPRIDSNTLIDGGDVIVSRLEMTFTSKGSGRSLPTRVTEIYTVRDGKIVGLDSFYKDPVAINALYNEK</sequence>
<dbReference type="Proteomes" id="UP000321685">
    <property type="component" value="Unassembled WGS sequence"/>
</dbReference>
<accession>A0A511DES5</accession>
<proteinExistence type="predicted"/>
<name>A0A511DES5_9PSEU</name>
<dbReference type="SUPFAM" id="SSF54427">
    <property type="entry name" value="NTF2-like"/>
    <property type="match status" value="1"/>
</dbReference>
<comment type="caution">
    <text evidence="2">The sequence shown here is derived from an EMBL/GenBank/DDBJ whole genome shotgun (WGS) entry which is preliminary data.</text>
</comment>
<dbReference type="PANTHER" id="PTHR41252:SF1">
    <property type="entry name" value="BLR2505 PROTEIN"/>
    <property type="match status" value="1"/>
</dbReference>
<protein>
    <recommendedName>
        <fullName evidence="1">SnoaL-like domain-containing protein</fullName>
    </recommendedName>
</protein>
<organism evidence="2 3">
    <name type="scientific">Pseudonocardia sulfidoxydans NBRC 16205</name>
    <dbReference type="NCBI Taxonomy" id="1223511"/>
    <lineage>
        <taxon>Bacteria</taxon>
        <taxon>Bacillati</taxon>
        <taxon>Actinomycetota</taxon>
        <taxon>Actinomycetes</taxon>
        <taxon>Pseudonocardiales</taxon>
        <taxon>Pseudonocardiaceae</taxon>
        <taxon>Pseudonocardia</taxon>
    </lineage>
</organism>
<dbReference type="EMBL" id="BJVJ01000007">
    <property type="protein sequence ID" value="GEL22234.1"/>
    <property type="molecule type" value="Genomic_DNA"/>
</dbReference>